<dbReference type="Proteomes" id="UP000235036">
    <property type="component" value="Unassembled WGS sequence"/>
</dbReference>
<dbReference type="EMBL" id="NRQW01000082">
    <property type="protein sequence ID" value="PLZ93149.1"/>
    <property type="molecule type" value="Genomic_DNA"/>
</dbReference>
<evidence type="ECO:0000313" key="1">
    <source>
        <dbReference type="EMBL" id="PLZ93149.1"/>
    </source>
</evidence>
<organism evidence="1 2">
    <name type="scientific">Fischerella muscicola CCMEE 5323</name>
    <dbReference type="NCBI Taxonomy" id="2019572"/>
    <lineage>
        <taxon>Bacteria</taxon>
        <taxon>Bacillati</taxon>
        <taxon>Cyanobacteriota</taxon>
        <taxon>Cyanophyceae</taxon>
        <taxon>Nostocales</taxon>
        <taxon>Hapalosiphonaceae</taxon>
        <taxon>Fischerella</taxon>
    </lineage>
</organism>
<evidence type="ECO:0000313" key="2">
    <source>
        <dbReference type="Proteomes" id="UP000235036"/>
    </source>
</evidence>
<comment type="caution">
    <text evidence="1">The sequence shown here is derived from an EMBL/GenBank/DDBJ whole genome shotgun (WGS) entry which is preliminary data.</text>
</comment>
<dbReference type="Gene3D" id="3.60.15.10">
    <property type="entry name" value="Ribonuclease Z/Hydroxyacylglutathione hydrolase-like"/>
    <property type="match status" value="1"/>
</dbReference>
<gene>
    <name evidence="1" type="ORF">CEN44_04000</name>
</gene>
<sequence>MLNIRIFEVDHGFCAAIQNGDYQILIDCGYHSRSGFFPVRYLFSNSIRHLNYLIMPTFTEGSLAGFYDLIGHSFSNCFTIDHLLVNPSIDRDSLPELVVRNFQTINSLKFLNDACQRCSSVERTVQLGDIELSFFWNTYPEFLDFSNLSLVTFLSSRGINMLFPGNLRAEGWRTLLRNSKFREQLRQVNVLVASNHGQVNGYCSEIFDYCNPHLIILSNHDCHQASPSAVRQYEQQLQRVQKSKQPRLLTTRNAGMITIQQASSNNPAQVITERSRVYQLQPAEVYQVEARISGNAQRKLFHLE</sequence>
<proteinExistence type="predicted"/>
<dbReference type="AlphaFoldDB" id="A0A2N6K7G5"/>
<evidence type="ECO:0008006" key="3">
    <source>
        <dbReference type="Google" id="ProtNLM"/>
    </source>
</evidence>
<name>A0A2N6K7G5_FISMU</name>
<protein>
    <recommendedName>
        <fullName evidence="3">MBL fold metallo-hydrolase</fullName>
    </recommendedName>
</protein>
<reference evidence="1 2" key="1">
    <citation type="submission" date="2017-08" db="EMBL/GenBank/DDBJ databases">
        <title>Genomes of Fischerella (Mastigocladus) sp. strains.</title>
        <authorList>
            <person name="Miller S.R."/>
        </authorList>
    </citation>
    <scope>NUCLEOTIDE SEQUENCE [LARGE SCALE GENOMIC DNA]</scope>
    <source>
        <strain evidence="1 2">CCMEE 5323</strain>
    </source>
</reference>
<accession>A0A2N6K7G5</accession>
<keyword evidence="2" id="KW-1185">Reference proteome</keyword>
<dbReference type="InterPro" id="IPR036866">
    <property type="entry name" value="RibonucZ/Hydroxyglut_hydro"/>
</dbReference>